<protein>
    <submittedName>
        <fullName evidence="1">Uncharacterized protein</fullName>
    </submittedName>
</protein>
<proteinExistence type="predicted"/>
<dbReference type="EMBL" id="VIAQ01000020">
    <property type="protein sequence ID" value="TQD23580.1"/>
    <property type="molecule type" value="Genomic_DNA"/>
</dbReference>
<sequence>MRSYYYHGITCPDCHEPHVSGQAIETINEKTFRCISCGAKFHKYIDVQSSDLFPKTINHVISKEGDNAANYLSNLPLLWKIEPNIIEQEYIDFFSTEKKGFYFITWPWRDVRFIPLMVFEYLLTNPDKKAVVIGNYTCDDNTEVELFPSSPAVFNNLSFLKDFDEVDRDVKREMRKFTDKLVFEKEKVVEIKYRNIGSNDQISPRLCYHTLRKCKNKILNEDSEFGDSLLRNISEHKLGRDPVVETINEKGAWDVSLYEQERWTGSLQYNKVWLWEVLFNSTNLHACKSLVRSHFYREIADDIYNSSSHRNIRLNFLPSEPYLDKTLDLVEELSPDILIIENMDEIISDSRFGGERSKVLLNFLHNHSVKTIIMFSTDPDMRQFYKIHDDETIFQDIDVIVHTWDSQHILNNLPAGNESKYPNPVSSGTNQIICENMERINPEYLILDSYNSATENIDKYLLNLSNDHRNDLIFYFNRLFSTPLDLKGDYSDSEILMVKRKGDNYLTYDNVISRLYTLVDQNTFQSINSTLNEIFQLNSLEQTNPLRDKILSFTKTILESADDWCFTVVVLSYEVKGTELLFKKTWSTEDSLSTHISFCDWNNLKAHENNVPDGYKHCIISTCYPSLNYRLNSSNADRLVFIGNEKAIDNIKYIIEKRLLEINAYPLINPDEDLDCPDLLRELFNLVDIPDKEQFTRVTESLIEDARFIMPYSETVSSERMAGTSDDFTTHLKINTGEAAILCIDAQNRGLFLPLNSNILIRANETLQEFIVDDTFSINKLKKTLIDNEIVLGKSGLYISFKSIFFRFMIKFGDKLHFQRGPFEWYSFKNLYNDSVYWNTLLERAVNEYAKINHVTLHQSRNHVAKKLAESEITAVNPDYIIGWWTNYEELTLDCETYNLYKIEHPFTPNDMRIIFSVVKSLCPELVNDLQIADRSYAAAITLQNLRRNALKRKDQNVDVKYYSIYSRLERELMQIVRNAELFRVNNVHIINVSCDVEGLKIFDEYTDYISK</sequence>
<gene>
    <name evidence="1" type="ORF">FKV42_13750</name>
</gene>
<dbReference type="Proteomes" id="UP000319335">
    <property type="component" value="Unassembled WGS sequence"/>
</dbReference>
<organism evidence="1 2">
    <name type="scientific">Methanolobus vulcani</name>
    <dbReference type="NCBI Taxonomy" id="38026"/>
    <lineage>
        <taxon>Archaea</taxon>
        <taxon>Methanobacteriati</taxon>
        <taxon>Methanobacteriota</taxon>
        <taxon>Stenosarchaea group</taxon>
        <taxon>Methanomicrobia</taxon>
        <taxon>Methanosarcinales</taxon>
        <taxon>Methanosarcinaceae</taxon>
        <taxon>Methanolobus</taxon>
    </lineage>
</organism>
<accession>A0A7Z8KLP7</accession>
<evidence type="ECO:0000313" key="2">
    <source>
        <dbReference type="Proteomes" id="UP000319335"/>
    </source>
</evidence>
<dbReference type="AlphaFoldDB" id="A0A7Z8KLP7"/>
<comment type="caution">
    <text evidence="1">The sequence shown here is derived from an EMBL/GenBank/DDBJ whole genome shotgun (WGS) entry which is preliminary data.</text>
</comment>
<keyword evidence="2" id="KW-1185">Reference proteome</keyword>
<name>A0A7Z8KLP7_9EURY</name>
<reference evidence="1 2" key="1">
    <citation type="submission" date="2019-06" db="EMBL/GenBank/DDBJ databases">
        <title>Draft genome sequence of Methanolobus vulcani B1d.</title>
        <authorList>
            <person name="Creighbaum A.J."/>
            <person name="Ticak T."/>
            <person name="Hariraju D."/>
            <person name="Arivett B.A."/>
            <person name="Ferguson D.J.Jr."/>
        </authorList>
    </citation>
    <scope>NUCLEOTIDE SEQUENCE [LARGE SCALE GENOMIC DNA]</scope>
    <source>
        <strain evidence="1 2">B1d</strain>
    </source>
</reference>
<dbReference type="OrthoDB" id="139827at2157"/>
<dbReference type="RefSeq" id="WP_154810896.1">
    <property type="nucleotide sequence ID" value="NZ_VIAQ01000020.1"/>
</dbReference>
<evidence type="ECO:0000313" key="1">
    <source>
        <dbReference type="EMBL" id="TQD23580.1"/>
    </source>
</evidence>